<keyword evidence="3 10" id="KW-0808">Transferase</keyword>
<dbReference type="Proteomes" id="UP000199182">
    <property type="component" value="Unassembled WGS sequence"/>
</dbReference>
<dbReference type="RefSeq" id="WP_092638568.1">
    <property type="nucleotide sequence ID" value="NZ_FNID01000007.1"/>
</dbReference>
<dbReference type="GO" id="GO:0051539">
    <property type="term" value="F:4 iron, 4 sulfur cluster binding"/>
    <property type="evidence" value="ECO:0007669"/>
    <property type="project" value="UniProtKB-KW"/>
</dbReference>
<dbReference type="SFLD" id="SFLDG01082">
    <property type="entry name" value="B12-binding_domain_containing"/>
    <property type="match status" value="1"/>
</dbReference>
<keyword evidence="2" id="KW-0004">4Fe-4S</keyword>
<sequence>MRASFFTLGCKVNQYETQILKQMFSAEGYDIVEFGEQAEVCVVNSCTVTDTGDKKTRQALRRAKRENPGAVVALCGCMPQAFPNLCDELPEAQVITGSYNRKGLLDAVKLSLATGERVIDITPHQRGEGFERMRAKAFDEHTRAFVKIEDGCERYCSYCIIPTARGPVRSKPIEELQTELRELAAQGFKEAVLVGINLSCYGKDLGLRLLDAVKAAAAIPGIERIRLGSLEPELLTYEDIKALASLPQFCPQFHLSLQSGCDETLKRMNRHYTAAEYMKIVKMIRSVFKNSAITTDIMVGFPGETDAEFEASLAFFKSVGFAKAHVFAYSPRAGTKAALLNEQVKKSIKEQRSHRMLTAAEQAREQFLWSQTGIIVPVLFETSENGLNSGYTMNYTPVHVACSENLQGTIRQVRLTGAAEDACVGQLV</sequence>
<dbReference type="PANTHER" id="PTHR11918:SF45">
    <property type="entry name" value="THREONYLCARBAMOYLADENOSINE TRNA METHYLTHIOTRANSFERASE"/>
    <property type="match status" value="1"/>
</dbReference>
<dbReference type="CDD" id="cd01335">
    <property type="entry name" value="Radical_SAM"/>
    <property type="match status" value="1"/>
</dbReference>
<dbReference type="SMART" id="SM00729">
    <property type="entry name" value="Elp3"/>
    <property type="match status" value="1"/>
</dbReference>
<reference evidence="10 11" key="1">
    <citation type="submission" date="2016-10" db="EMBL/GenBank/DDBJ databases">
        <authorList>
            <person name="de Groot N.N."/>
        </authorList>
    </citation>
    <scope>NUCLEOTIDE SEQUENCE [LARGE SCALE GENOMIC DNA]</scope>
    <source>
        <strain evidence="10 11">CGMCC 1.5012</strain>
    </source>
</reference>
<dbReference type="NCBIfam" id="TIGR01579">
    <property type="entry name" value="MiaB-like-C"/>
    <property type="match status" value="1"/>
</dbReference>
<evidence type="ECO:0000256" key="2">
    <source>
        <dbReference type="ARBA" id="ARBA00022485"/>
    </source>
</evidence>
<feature type="domain" description="Radical SAM core" evidence="9">
    <location>
        <begin position="138"/>
        <end position="366"/>
    </location>
</feature>
<dbReference type="InterPro" id="IPR006638">
    <property type="entry name" value="Elp3/MiaA/NifB-like_rSAM"/>
</dbReference>
<keyword evidence="4" id="KW-0949">S-adenosyl-L-methionine</keyword>
<dbReference type="SUPFAM" id="SSF102114">
    <property type="entry name" value="Radical SAM enzymes"/>
    <property type="match status" value="1"/>
</dbReference>
<evidence type="ECO:0000313" key="11">
    <source>
        <dbReference type="Proteomes" id="UP000199182"/>
    </source>
</evidence>
<name>A0A1G9WYT9_9FIRM</name>
<evidence type="ECO:0000256" key="5">
    <source>
        <dbReference type="ARBA" id="ARBA00022723"/>
    </source>
</evidence>
<dbReference type="FunFam" id="3.80.30.20:FF:000001">
    <property type="entry name" value="tRNA-2-methylthio-N(6)-dimethylallyladenosine synthase 2"/>
    <property type="match status" value="1"/>
</dbReference>
<evidence type="ECO:0000256" key="4">
    <source>
        <dbReference type="ARBA" id="ARBA00022691"/>
    </source>
</evidence>
<protein>
    <submittedName>
        <fullName evidence="10">Threonylcarbamoyladenosine tRNA methylthiotransferase MtaB</fullName>
    </submittedName>
</protein>
<dbReference type="Pfam" id="PF00919">
    <property type="entry name" value="UPF0004"/>
    <property type="match status" value="1"/>
</dbReference>
<dbReference type="EMBL" id="FNID01000007">
    <property type="protein sequence ID" value="SDM89702.1"/>
    <property type="molecule type" value="Genomic_DNA"/>
</dbReference>
<keyword evidence="5" id="KW-0479">Metal-binding</keyword>
<dbReference type="GO" id="GO:0035598">
    <property type="term" value="F:tRNA (N(6)-L-threonylcarbamoyladenosine(37)-C(2))-methylthiotransferase activity"/>
    <property type="evidence" value="ECO:0007669"/>
    <property type="project" value="TreeGrafter"/>
</dbReference>
<dbReference type="InterPro" id="IPR006467">
    <property type="entry name" value="MiaB-like_bact"/>
</dbReference>
<evidence type="ECO:0000256" key="1">
    <source>
        <dbReference type="ARBA" id="ARBA00001966"/>
    </source>
</evidence>
<dbReference type="OrthoDB" id="9805215at2"/>
<dbReference type="NCBIfam" id="TIGR00089">
    <property type="entry name" value="MiaB/RimO family radical SAM methylthiotransferase"/>
    <property type="match status" value="1"/>
</dbReference>
<dbReference type="InterPro" id="IPR020612">
    <property type="entry name" value="Methylthiotransferase_CS"/>
</dbReference>
<dbReference type="Pfam" id="PF04055">
    <property type="entry name" value="Radical_SAM"/>
    <property type="match status" value="1"/>
</dbReference>
<proteinExistence type="predicted"/>
<dbReference type="SFLD" id="SFLDS00029">
    <property type="entry name" value="Radical_SAM"/>
    <property type="match status" value="1"/>
</dbReference>
<comment type="cofactor">
    <cofactor evidence="1">
        <name>[4Fe-4S] cluster</name>
        <dbReference type="ChEBI" id="CHEBI:49883"/>
    </cofactor>
</comment>
<evidence type="ECO:0000256" key="7">
    <source>
        <dbReference type="ARBA" id="ARBA00023014"/>
    </source>
</evidence>
<evidence type="ECO:0000256" key="6">
    <source>
        <dbReference type="ARBA" id="ARBA00023004"/>
    </source>
</evidence>
<dbReference type="Gene3D" id="3.40.50.12160">
    <property type="entry name" value="Methylthiotransferase, N-terminal domain"/>
    <property type="match status" value="1"/>
</dbReference>
<dbReference type="GO" id="GO:0046872">
    <property type="term" value="F:metal ion binding"/>
    <property type="evidence" value="ECO:0007669"/>
    <property type="project" value="UniProtKB-KW"/>
</dbReference>
<dbReference type="InterPro" id="IPR023404">
    <property type="entry name" value="rSAM_horseshoe"/>
</dbReference>
<dbReference type="AlphaFoldDB" id="A0A1G9WYT9"/>
<keyword evidence="7" id="KW-0411">Iron-sulfur</keyword>
<dbReference type="STRING" id="258515.SAMN05192585_10739"/>
<evidence type="ECO:0000256" key="3">
    <source>
        <dbReference type="ARBA" id="ARBA00022679"/>
    </source>
</evidence>
<dbReference type="PROSITE" id="PS51918">
    <property type="entry name" value="RADICAL_SAM"/>
    <property type="match status" value="1"/>
</dbReference>
<evidence type="ECO:0000259" key="9">
    <source>
        <dbReference type="PROSITE" id="PS51918"/>
    </source>
</evidence>
<accession>A0A1G9WYT9</accession>
<dbReference type="InterPro" id="IPR038135">
    <property type="entry name" value="Methylthiotransferase_N_sf"/>
</dbReference>
<dbReference type="InterPro" id="IPR058240">
    <property type="entry name" value="rSAM_sf"/>
</dbReference>
<dbReference type="InterPro" id="IPR005839">
    <property type="entry name" value="Methylthiotransferase"/>
</dbReference>
<keyword evidence="6" id="KW-0408">Iron</keyword>
<keyword evidence="11" id="KW-1185">Reference proteome</keyword>
<dbReference type="InterPro" id="IPR013848">
    <property type="entry name" value="Methylthiotransferase_N"/>
</dbReference>
<dbReference type="PROSITE" id="PS51449">
    <property type="entry name" value="MTTASE_N"/>
    <property type="match status" value="1"/>
</dbReference>
<dbReference type="SFLD" id="SFLDG01061">
    <property type="entry name" value="methylthiotransferase"/>
    <property type="match status" value="1"/>
</dbReference>
<evidence type="ECO:0000313" key="10">
    <source>
        <dbReference type="EMBL" id="SDM89702.1"/>
    </source>
</evidence>
<dbReference type="PANTHER" id="PTHR11918">
    <property type="entry name" value="RADICAL SAM PROTEINS"/>
    <property type="match status" value="1"/>
</dbReference>
<dbReference type="Gene3D" id="3.80.30.20">
    <property type="entry name" value="tm_1862 like domain"/>
    <property type="match status" value="1"/>
</dbReference>
<gene>
    <name evidence="10" type="ORF">SAMN05192585_10739</name>
</gene>
<evidence type="ECO:0000259" key="8">
    <source>
        <dbReference type="PROSITE" id="PS51449"/>
    </source>
</evidence>
<dbReference type="PROSITE" id="PS01278">
    <property type="entry name" value="MTTASE_RADICAL"/>
    <property type="match status" value="1"/>
</dbReference>
<feature type="domain" description="MTTase N-terminal" evidence="8">
    <location>
        <begin position="1"/>
        <end position="113"/>
    </location>
</feature>
<dbReference type="InterPro" id="IPR007197">
    <property type="entry name" value="rSAM"/>
</dbReference>
<organism evidence="10 11">
    <name type="scientific">Acetanaerobacterium elongatum</name>
    <dbReference type="NCBI Taxonomy" id="258515"/>
    <lineage>
        <taxon>Bacteria</taxon>
        <taxon>Bacillati</taxon>
        <taxon>Bacillota</taxon>
        <taxon>Clostridia</taxon>
        <taxon>Eubacteriales</taxon>
        <taxon>Oscillospiraceae</taxon>
        <taxon>Acetanaerobacterium</taxon>
    </lineage>
</organism>